<dbReference type="Pfam" id="PF00226">
    <property type="entry name" value="DnaJ"/>
    <property type="match status" value="1"/>
</dbReference>
<sequence length="276" mass="31345">MGKDFYKMLGLRRGATDYEIRVKYCKLAQRYHPDMNQYPHAAERFNQVAEAFEVLSDKKKRDLFDALGEEGLQPDSYQFHGDPFATFAKVIATEDFPLIPKNAPIEHVLLVTLEEIAKGFIKRLEISQRRFSSSGRAIQHTKMLKVEIRPGWKAGTRITFPGEGDEVPNRRPGDVVFVLREKPHPFFRREGCDLHFTARISLRQALSGVNLQVPTLQGEPLDLSTAGEVIRWDSTRRIPGQGLPHQVNGSCRGDLVVDFIIEFPETVSETVISLLK</sequence>
<dbReference type="PROSITE" id="PS50076">
    <property type="entry name" value="DNAJ_2"/>
    <property type="match status" value="1"/>
</dbReference>
<accession>A0AB39ZT52</accession>
<dbReference type="PRINTS" id="PR00625">
    <property type="entry name" value="JDOMAIN"/>
</dbReference>
<proteinExistence type="predicted"/>
<organism evidence="3 4">
    <name type="scientific">Drosophila suzukii</name>
    <name type="common">Spotted-wing drosophila fruit fly</name>
    <dbReference type="NCBI Taxonomy" id="28584"/>
    <lineage>
        <taxon>Eukaryota</taxon>
        <taxon>Metazoa</taxon>
        <taxon>Ecdysozoa</taxon>
        <taxon>Arthropoda</taxon>
        <taxon>Hexapoda</taxon>
        <taxon>Insecta</taxon>
        <taxon>Pterygota</taxon>
        <taxon>Neoptera</taxon>
        <taxon>Endopterygota</taxon>
        <taxon>Diptera</taxon>
        <taxon>Brachycera</taxon>
        <taxon>Muscomorpha</taxon>
        <taxon>Ephydroidea</taxon>
        <taxon>Drosophilidae</taxon>
        <taxon>Drosophila</taxon>
        <taxon>Sophophora</taxon>
    </lineage>
</organism>
<dbReference type="SMART" id="SM00271">
    <property type="entry name" value="DnaJ"/>
    <property type="match status" value="1"/>
</dbReference>
<dbReference type="InterPro" id="IPR051339">
    <property type="entry name" value="DnaJ_subfamily_B"/>
</dbReference>
<dbReference type="RefSeq" id="XP_016942518.2">
    <property type="nucleotide sequence ID" value="XM_017087029.4"/>
</dbReference>
<dbReference type="RefSeq" id="XP_065723922.2">
    <property type="nucleotide sequence ID" value="XM_065867850.2"/>
</dbReference>
<dbReference type="GeneID" id="108019230"/>
<evidence type="ECO:0000259" key="2">
    <source>
        <dbReference type="PROSITE" id="PS50076"/>
    </source>
</evidence>
<dbReference type="SUPFAM" id="SSF46565">
    <property type="entry name" value="Chaperone J-domain"/>
    <property type="match status" value="1"/>
</dbReference>
<dbReference type="PROSITE" id="PS00636">
    <property type="entry name" value="DNAJ_1"/>
    <property type="match status" value="1"/>
</dbReference>
<keyword evidence="1" id="KW-0143">Chaperone</keyword>
<dbReference type="Pfam" id="PF01556">
    <property type="entry name" value="DnaJ_C"/>
    <property type="match status" value="1"/>
</dbReference>
<dbReference type="InterPro" id="IPR001623">
    <property type="entry name" value="DnaJ_domain"/>
</dbReference>
<dbReference type="CDD" id="cd06257">
    <property type="entry name" value="DnaJ"/>
    <property type="match status" value="1"/>
</dbReference>
<feature type="domain" description="J" evidence="2">
    <location>
        <begin position="4"/>
        <end position="68"/>
    </location>
</feature>
<evidence type="ECO:0000313" key="4">
    <source>
        <dbReference type="RefSeq" id="XP_016942516.2"/>
    </source>
</evidence>
<evidence type="ECO:0000313" key="3">
    <source>
        <dbReference type="Proteomes" id="UP001652628"/>
    </source>
</evidence>
<dbReference type="InterPro" id="IPR008971">
    <property type="entry name" value="HSP40/DnaJ_pept-bd"/>
</dbReference>
<dbReference type="SUPFAM" id="SSF49493">
    <property type="entry name" value="HSP40/DnaJ peptide-binding domain"/>
    <property type="match status" value="2"/>
</dbReference>
<gene>
    <name evidence="4 5 6 7" type="primary">LOC108019230</name>
</gene>
<dbReference type="CDD" id="cd10747">
    <property type="entry name" value="DnaJ_C"/>
    <property type="match status" value="1"/>
</dbReference>
<dbReference type="InterPro" id="IPR002939">
    <property type="entry name" value="DnaJ_C"/>
</dbReference>
<dbReference type="RefSeq" id="XP_016942516.2">
    <property type="nucleotide sequence ID" value="XM_017087027.4"/>
</dbReference>
<dbReference type="Gene3D" id="1.10.287.110">
    <property type="entry name" value="DnaJ domain"/>
    <property type="match status" value="1"/>
</dbReference>
<protein>
    <submittedName>
        <fullName evidence="4 5">DnaJ protein homolog 1</fullName>
    </submittedName>
</protein>
<evidence type="ECO:0000256" key="1">
    <source>
        <dbReference type="ARBA" id="ARBA00023186"/>
    </source>
</evidence>
<evidence type="ECO:0000313" key="5">
    <source>
        <dbReference type="RefSeq" id="XP_016942518.2"/>
    </source>
</evidence>
<reference evidence="4 5" key="1">
    <citation type="submission" date="2025-05" db="UniProtKB">
        <authorList>
            <consortium name="RefSeq"/>
        </authorList>
    </citation>
    <scope>IDENTIFICATION</scope>
</reference>
<dbReference type="InterPro" id="IPR018253">
    <property type="entry name" value="DnaJ_domain_CS"/>
</dbReference>
<evidence type="ECO:0000313" key="6">
    <source>
        <dbReference type="RefSeq" id="XP_065723922.2"/>
    </source>
</evidence>
<name>A0AB39ZT52_DROSZ</name>
<evidence type="ECO:0000313" key="7">
    <source>
        <dbReference type="RefSeq" id="XP_065723923.2"/>
    </source>
</evidence>
<dbReference type="Gene3D" id="2.60.260.20">
    <property type="entry name" value="Urease metallochaperone UreE, N-terminal domain"/>
    <property type="match status" value="2"/>
</dbReference>
<dbReference type="RefSeq" id="XP_065723923.2">
    <property type="nucleotide sequence ID" value="XM_065867851.2"/>
</dbReference>
<dbReference type="PANTHER" id="PTHR24078:SF576">
    <property type="entry name" value="AT19485P-RELATED"/>
    <property type="match status" value="1"/>
</dbReference>
<keyword evidence="3" id="KW-1185">Reference proteome</keyword>
<dbReference type="PANTHER" id="PTHR24078">
    <property type="entry name" value="DNAJ HOMOLOG SUBFAMILY C MEMBER"/>
    <property type="match status" value="1"/>
</dbReference>
<dbReference type="InterPro" id="IPR036869">
    <property type="entry name" value="J_dom_sf"/>
</dbReference>
<dbReference type="Proteomes" id="UP001652628">
    <property type="component" value="Chromosome X"/>
</dbReference>